<keyword evidence="12" id="KW-0963">Cytoplasm</keyword>
<sequence length="478" mass="49681">MDTTPHTVVVGGGVSGLAAAHRLARSGHRVTVLEAAPRPGGKLAVEKIAGVPADVGAEAVLARRPEALALIDELGLGERVTHPGTVTSQLYSRGRMRDFPEGHVMGVPGDLRSLARSGVLTPAGVLRAARDLVWPATPVRADVPVATYVGIRMGREVVDRLVEPLLGGVYAGRADQLSLDATLPQLAPAARTERSLAAAARAVRARSAAPAAGPPSPLFATLRGGLATLVDALAAQPEVTVHTATPVRELRRTDRGWRLVAGDGERARAIEADAVVVACPAPEAARLLRPVAPRAAVELGGIAYASMAVVTLAYPVAAFPSPPAASGFLVPAVEGRAVKAVTFSSVKWPWLAEELRAAHPQTETVLLRCSLGRFGDAGVLDRDDDALVELATSDLADLCGVSGPPVDSHVTRWDAGLPQYTVGHRDRVARIRSALEGLDGIAVCGAAYDGVGIPACLGGAEEATRRIIRTTGRQRSHT</sequence>
<dbReference type="NCBIfam" id="TIGR00562">
    <property type="entry name" value="proto_IX_ox"/>
    <property type="match status" value="1"/>
</dbReference>
<dbReference type="PATRIC" id="fig|665004.4.peg.1554"/>
<dbReference type="AlphaFoldDB" id="A0A147KK46"/>
<evidence type="ECO:0000259" key="13">
    <source>
        <dbReference type="Pfam" id="PF01593"/>
    </source>
</evidence>
<dbReference type="InterPro" id="IPR002937">
    <property type="entry name" value="Amino_oxidase"/>
</dbReference>
<dbReference type="STRING" id="665004.AC529_05545"/>
<dbReference type="Pfam" id="PF01593">
    <property type="entry name" value="Amino_oxidase"/>
    <property type="match status" value="1"/>
</dbReference>
<evidence type="ECO:0000256" key="1">
    <source>
        <dbReference type="ARBA" id="ARBA00001755"/>
    </source>
</evidence>
<dbReference type="OrthoDB" id="4496419at2"/>
<comment type="cofactor">
    <cofactor evidence="2 12">
        <name>FAD</name>
        <dbReference type="ChEBI" id="CHEBI:57692"/>
    </cofactor>
</comment>
<organism evidence="14 15">
    <name type="scientific">Thermobifida cellulosilytica TB100</name>
    <dbReference type="NCBI Taxonomy" id="665004"/>
    <lineage>
        <taxon>Bacteria</taxon>
        <taxon>Bacillati</taxon>
        <taxon>Actinomycetota</taxon>
        <taxon>Actinomycetes</taxon>
        <taxon>Streptosporangiales</taxon>
        <taxon>Nocardiopsidaceae</taxon>
        <taxon>Thermobifida</taxon>
    </lineage>
</organism>
<dbReference type="GO" id="GO:0006783">
    <property type="term" value="P:heme biosynthetic process"/>
    <property type="evidence" value="ECO:0007669"/>
    <property type="project" value="UniProtKB-UniRule"/>
</dbReference>
<dbReference type="EC" id="1.3.3.15" evidence="6 12"/>
<dbReference type="InterPro" id="IPR050464">
    <property type="entry name" value="Zeta_carotene_desat/Oxidored"/>
</dbReference>
<dbReference type="SUPFAM" id="SSF51905">
    <property type="entry name" value="FAD/NAD(P)-binding domain"/>
    <property type="match status" value="1"/>
</dbReference>
<keyword evidence="15" id="KW-1185">Reference proteome</keyword>
<comment type="caution">
    <text evidence="14">The sequence shown here is derived from an EMBL/GenBank/DDBJ whole genome shotgun (WGS) entry which is preliminary data.</text>
</comment>
<dbReference type="Gene3D" id="1.10.3110.10">
    <property type="entry name" value="protoporphyrinogen ix oxidase, domain 3"/>
    <property type="match status" value="1"/>
</dbReference>
<keyword evidence="10 12" id="KW-0560">Oxidoreductase</keyword>
<keyword evidence="11 12" id="KW-0350">Heme biosynthesis</keyword>
<dbReference type="Gene3D" id="3.50.50.60">
    <property type="entry name" value="FAD/NAD(P)-binding domain"/>
    <property type="match status" value="1"/>
</dbReference>
<evidence type="ECO:0000256" key="7">
    <source>
        <dbReference type="ARBA" id="ARBA00019046"/>
    </source>
</evidence>
<feature type="domain" description="Amine oxidase" evidence="13">
    <location>
        <begin position="14"/>
        <end position="468"/>
    </location>
</feature>
<evidence type="ECO:0000313" key="14">
    <source>
        <dbReference type="EMBL" id="KUP97695.1"/>
    </source>
</evidence>
<gene>
    <name evidence="14" type="ORF">AC529_05545</name>
</gene>
<keyword evidence="8 12" id="KW-0285">Flavoprotein</keyword>
<evidence type="ECO:0000256" key="5">
    <source>
        <dbReference type="ARBA" id="ARBA00008310"/>
    </source>
</evidence>
<evidence type="ECO:0000256" key="10">
    <source>
        <dbReference type="ARBA" id="ARBA00023002"/>
    </source>
</evidence>
<evidence type="ECO:0000256" key="8">
    <source>
        <dbReference type="ARBA" id="ARBA00022630"/>
    </source>
</evidence>
<evidence type="ECO:0000256" key="12">
    <source>
        <dbReference type="RuleBase" id="RU364052"/>
    </source>
</evidence>
<dbReference type="EMBL" id="LGEM01000021">
    <property type="protein sequence ID" value="KUP97695.1"/>
    <property type="molecule type" value="Genomic_DNA"/>
</dbReference>
<dbReference type="Proteomes" id="UP000074382">
    <property type="component" value="Unassembled WGS sequence"/>
</dbReference>
<dbReference type="InterPro" id="IPR036188">
    <property type="entry name" value="FAD/NAD-bd_sf"/>
</dbReference>
<evidence type="ECO:0000256" key="6">
    <source>
        <dbReference type="ARBA" id="ARBA00012402"/>
    </source>
</evidence>
<accession>A0A147KK46</accession>
<dbReference type="UniPathway" id="UPA00252"/>
<evidence type="ECO:0000256" key="9">
    <source>
        <dbReference type="ARBA" id="ARBA00022827"/>
    </source>
</evidence>
<dbReference type="InterPro" id="IPR004572">
    <property type="entry name" value="Protoporphyrinogen_oxidase"/>
</dbReference>
<evidence type="ECO:0000256" key="2">
    <source>
        <dbReference type="ARBA" id="ARBA00001974"/>
    </source>
</evidence>
<keyword evidence="9 12" id="KW-0274">FAD</keyword>
<evidence type="ECO:0000313" key="15">
    <source>
        <dbReference type="Proteomes" id="UP000074382"/>
    </source>
</evidence>
<evidence type="ECO:0000256" key="11">
    <source>
        <dbReference type="ARBA" id="ARBA00023133"/>
    </source>
</evidence>
<evidence type="ECO:0000256" key="3">
    <source>
        <dbReference type="ARBA" id="ARBA00002185"/>
    </source>
</evidence>
<comment type="pathway">
    <text evidence="4 12">Porphyrin-containing compound metabolism; protoheme biosynthesis.</text>
</comment>
<comment type="subcellular location">
    <subcellularLocation>
        <location evidence="12">Cytoplasm</location>
    </subcellularLocation>
</comment>
<comment type="similarity">
    <text evidence="5 12">Belongs to the protoporphyrinogen/coproporphyrinogen oxidase family. Coproporphyrinogen III oxidase subfamily.</text>
</comment>
<reference evidence="15" key="1">
    <citation type="journal article" date="2017" name="Acta Aliment.">
        <title>Plant polysaccharide degrading enzyme system of Thermpbifida cellulosilytica TB100 revealed by de novo genome project data.</title>
        <authorList>
            <person name="Toth A."/>
            <person name="Baka E."/>
            <person name="Luzics S."/>
            <person name="Bata-Vidacs I."/>
            <person name="Nagy I."/>
            <person name="Balint B."/>
            <person name="Herceg R."/>
            <person name="Olasz F."/>
            <person name="Wilk T."/>
            <person name="Nagy T."/>
            <person name="Kriszt B."/>
            <person name="Nagy I."/>
            <person name="Kukolya J."/>
        </authorList>
    </citation>
    <scope>NUCLEOTIDE SEQUENCE [LARGE SCALE GENOMIC DNA]</scope>
    <source>
        <strain evidence="15">TB100</strain>
    </source>
</reference>
<comment type="catalytic activity">
    <reaction evidence="1">
        <text>coproporphyrinogen III + 3 O2 = coproporphyrin III + 3 H2O2</text>
        <dbReference type="Rhea" id="RHEA:43436"/>
        <dbReference type="ChEBI" id="CHEBI:15379"/>
        <dbReference type="ChEBI" id="CHEBI:16240"/>
        <dbReference type="ChEBI" id="CHEBI:57309"/>
        <dbReference type="ChEBI" id="CHEBI:131725"/>
        <dbReference type="EC" id="1.3.3.15"/>
    </reaction>
    <physiologicalReaction direction="left-to-right" evidence="1">
        <dbReference type="Rhea" id="RHEA:43437"/>
    </physiologicalReaction>
</comment>
<dbReference type="PANTHER" id="PTHR42923:SF3">
    <property type="entry name" value="PROTOPORPHYRINOGEN OXIDASE"/>
    <property type="match status" value="1"/>
</dbReference>
<dbReference type="PANTHER" id="PTHR42923">
    <property type="entry name" value="PROTOPORPHYRINOGEN OXIDASE"/>
    <property type="match status" value="1"/>
</dbReference>
<protein>
    <recommendedName>
        <fullName evidence="7 12">Coproporphyrinogen III oxidase</fullName>
        <ecNumber evidence="6 12">1.3.3.15</ecNumber>
    </recommendedName>
</protein>
<evidence type="ECO:0000256" key="4">
    <source>
        <dbReference type="ARBA" id="ARBA00004744"/>
    </source>
</evidence>
<comment type="function">
    <text evidence="3 12">Involved in coproporphyrin-dependent heme b biosynthesis. Catalyzes the oxidation of coproporphyrinogen III to coproporphyrin III.</text>
</comment>
<dbReference type="Gene3D" id="3.90.660.20">
    <property type="entry name" value="Protoporphyrinogen oxidase, mitochondrial, domain 2"/>
    <property type="match status" value="1"/>
</dbReference>
<name>A0A147KK46_THECS</name>
<dbReference type="GO" id="GO:0004729">
    <property type="term" value="F:oxygen-dependent protoporphyrinogen oxidase activity"/>
    <property type="evidence" value="ECO:0007669"/>
    <property type="project" value="UniProtKB-UniRule"/>
</dbReference>
<dbReference type="GO" id="GO:0005737">
    <property type="term" value="C:cytoplasm"/>
    <property type="evidence" value="ECO:0007669"/>
    <property type="project" value="UniProtKB-SubCell"/>
</dbReference>
<dbReference type="RefSeq" id="WP_068754911.1">
    <property type="nucleotide sequence ID" value="NZ_KQ950181.1"/>
</dbReference>
<dbReference type="SUPFAM" id="SSF54373">
    <property type="entry name" value="FAD-linked reductases, C-terminal domain"/>
    <property type="match status" value="1"/>
</dbReference>
<proteinExistence type="inferred from homology"/>